<comment type="similarity">
    <text evidence="1">Belongs to the short-chain dehydrogenases/reductases (SDR) family.</text>
</comment>
<dbReference type="CDD" id="cd05233">
    <property type="entry name" value="SDR_c"/>
    <property type="match status" value="1"/>
</dbReference>
<dbReference type="Gene3D" id="3.40.50.720">
    <property type="entry name" value="NAD(P)-binding Rossmann-like Domain"/>
    <property type="match status" value="1"/>
</dbReference>
<dbReference type="PRINTS" id="PR00081">
    <property type="entry name" value="GDHRDH"/>
</dbReference>
<accession>A0A7W2AIJ0</accession>
<keyword evidence="2" id="KW-0560">Oxidoreductase</keyword>
<evidence type="ECO:0000313" key="3">
    <source>
        <dbReference type="EMBL" id="MBA4542804.1"/>
    </source>
</evidence>
<dbReference type="InterPro" id="IPR020904">
    <property type="entry name" value="Sc_DH/Rdtase_CS"/>
</dbReference>
<comment type="caution">
    <text evidence="3">The sequence shown here is derived from an EMBL/GenBank/DDBJ whole genome shotgun (WGS) entry which is preliminary data.</text>
</comment>
<sequence length="258" mass="28305">MAKPDRPVAWVAGGPRGLGVQVAKGLARDGYRIVINYRKSAEAARKLAAEIEQIGEEAYLIQGDLSRLEEIRDMARRVLNHWGRVDVLVLMAGPFIFNHTPVAAFTDAMWREMIEGNLSGAFYLFREIIPYMRKQGGGRLITLGYPDAEIAPAWAGFGPYAAAKTGLVTLTRTVALEEAENGITANMVYPGDIRDPYKEAMIAEARGKKDPRTPIGRPGTGEDVARVVRFLAHPDSDFITGAVIPVTGGFTNPRFYVK</sequence>
<dbReference type="GO" id="GO:0016491">
    <property type="term" value="F:oxidoreductase activity"/>
    <property type="evidence" value="ECO:0007669"/>
    <property type="project" value="UniProtKB-KW"/>
</dbReference>
<proteinExistence type="inferred from homology"/>
<dbReference type="SUPFAM" id="SSF51735">
    <property type="entry name" value="NAD(P)-binding Rossmann-fold domains"/>
    <property type="match status" value="1"/>
</dbReference>
<evidence type="ECO:0000256" key="2">
    <source>
        <dbReference type="ARBA" id="ARBA00023002"/>
    </source>
</evidence>
<dbReference type="PROSITE" id="PS00061">
    <property type="entry name" value="ADH_SHORT"/>
    <property type="match status" value="1"/>
</dbReference>
<evidence type="ECO:0000256" key="1">
    <source>
        <dbReference type="ARBA" id="ARBA00006484"/>
    </source>
</evidence>
<gene>
    <name evidence="3" type="ORF">H1164_07800</name>
</gene>
<dbReference type="InterPro" id="IPR036291">
    <property type="entry name" value="NAD(P)-bd_dom_sf"/>
</dbReference>
<dbReference type="Pfam" id="PF13561">
    <property type="entry name" value="adh_short_C2"/>
    <property type="match status" value="1"/>
</dbReference>
<evidence type="ECO:0000313" key="4">
    <source>
        <dbReference type="Proteomes" id="UP000530514"/>
    </source>
</evidence>
<dbReference type="PANTHER" id="PTHR43639">
    <property type="entry name" value="OXIDOREDUCTASE, SHORT-CHAIN DEHYDROGENASE/REDUCTASE FAMILY (AFU_ORTHOLOGUE AFUA_5G02870)"/>
    <property type="match status" value="1"/>
</dbReference>
<reference evidence="3 4" key="1">
    <citation type="submission" date="2020-07" db="EMBL/GenBank/DDBJ databases">
        <authorList>
            <person name="Feng H."/>
        </authorList>
    </citation>
    <scope>NUCLEOTIDE SEQUENCE [LARGE SCALE GENOMIC DNA]</scope>
    <source>
        <strain evidence="4">s-11</strain>
    </source>
</reference>
<dbReference type="OrthoDB" id="9803333at2"/>
<protein>
    <submittedName>
        <fullName evidence="3">SDR family oxidoreductase</fullName>
    </submittedName>
</protein>
<dbReference type="EMBL" id="JACEIP010000009">
    <property type="protein sequence ID" value="MBA4542804.1"/>
    <property type="molecule type" value="Genomic_DNA"/>
</dbReference>
<keyword evidence="4" id="KW-1185">Reference proteome</keyword>
<name>A0A7W2AIJ0_9BACL</name>
<dbReference type="Proteomes" id="UP000530514">
    <property type="component" value="Unassembled WGS sequence"/>
</dbReference>
<dbReference type="PANTHER" id="PTHR43639:SF1">
    <property type="entry name" value="SHORT-CHAIN DEHYDROGENASE_REDUCTASE FAMILY PROTEIN"/>
    <property type="match status" value="1"/>
</dbReference>
<dbReference type="RefSeq" id="WP_033100094.1">
    <property type="nucleotide sequence ID" value="NZ_JACEIP010000009.1"/>
</dbReference>
<dbReference type="AlphaFoldDB" id="A0A7W2AIJ0"/>
<organism evidence="3 4">
    <name type="scientific">Thermoactinomyces daqus</name>
    <dbReference type="NCBI Taxonomy" id="1329516"/>
    <lineage>
        <taxon>Bacteria</taxon>
        <taxon>Bacillati</taxon>
        <taxon>Bacillota</taxon>
        <taxon>Bacilli</taxon>
        <taxon>Bacillales</taxon>
        <taxon>Thermoactinomycetaceae</taxon>
        <taxon>Thermoactinomyces</taxon>
    </lineage>
</organism>
<dbReference type="InterPro" id="IPR002347">
    <property type="entry name" value="SDR_fam"/>
</dbReference>